<organism evidence="1 2">
    <name type="scientific">Sistotremastrum suecicum HHB10207 ss-3</name>
    <dbReference type="NCBI Taxonomy" id="1314776"/>
    <lineage>
        <taxon>Eukaryota</taxon>
        <taxon>Fungi</taxon>
        <taxon>Dikarya</taxon>
        <taxon>Basidiomycota</taxon>
        <taxon>Agaricomycotina</taxon>
        <taxon>Agaricomycetes</taxon>
        <taxon>Sistotremastrales</taxon>
        <taxon>Sistotremastraceae</taxon>
        <taxon>Sistotremastrum</taxon>
    </lineage>
</organism>
<name>A0A166EW62_9AGAM</name>
<accession>A0A166EW62</accession>
<evidence type="ECO:0000313" key="2">
    <source>
        <dbReference type="Proteomes" id="UP000076798"/>
    </source>
</evidence>
<gene>
    <name evidence="1" type="ORF">SISSUDRAFT_557010</name>
</gene>
<keyword evidence="2" id="KW-1185">Reference proteome</keyword>
<dbReference type="AlphaFoldDB" id="A0A166EW62"/>
<sequence>MPIIFSIKPLMPPAFPEKVRFVICFSWPIRVTVLSEHFVPSPLHALLRSLSHTLESLHAASGHDALLLVVSPTDDTDGWLGGTPLGRKFWQDLRGGGIPGARAFKAVSQAAYLNEPKLNSGRQNAITAPPAPPDLKDLSSRETKTELYRCMRDSLRFFRFSSFSCLAVFLRSFKASFRGSTR</sequence>
<proteinExistence type="predicted"/>
<evidence type="ECO:0000313" key="1">
    <source>
        <dbReference type="EMBL" id="KZT40013.1"/>
    </source>
</evidence>
<protein>
    <submittedName>
        <fullName evidence="1">Uncharacterized protein</fullName>
    </submittedName>
</protein>
<dbReference type="EMBL" id="KV428038">
    <property type="protein sequence ID" value="KZT40013.1"/>
    <property type="molecule type" value="Genomic_DNA"/>
</dbReference>
<dbReference type="Proteomes" id="UP000076798">
    <property type="component" value="Unassembled WGS sequence"/>
</dbReference>
<dbReference type="OrthoDB" id="3223825at2759"/>
<reference evidence="1 2" key="1">
    <citation type="journal article" date="2016" name="Mol. Biol. Evol.">
        <title>Comparative Genomics of Early-Diverging Mushroom-Forming Fungi Provides Insights into the Origins of Lignocellulose Decay Capabilities.</title>
        <authorList>
            <person name="Nagy L.G."/>
            <person name="Riley R."/>
            <person name="Tritt A."/>
            <person name="Adam C."/>
            <person name="Daum C."/>
            <person name="Floudas D."/>
            <person name="Sun H."/>
            <person name="Yadav J.S."/>
            <person name="Pangilinan J."/>
            <person name="Larsson K.H."/>
            <person name="Matsuura K."/>
            <person name="Barry K."/>
            <person name="Labutti K."/>
            <person name="Kuo R."/>
            <person name="Ohm R.A."/>
            <person name="Bhattacharya S.S."/>
            <person name="Shirouzu T."/>
            <person name="Yoshinaga Y."/>
            <person name="Martin F.M."/>
            <person name="Grigoriev I.V."/>
            <person name="Hibbett D.S."/>
        </authorList>
    </citation>
    <scope>NUCLEOTIDE SEQUENCE [LARGE SCALE GENOMIC DNA]</scope>
    <source>
        <strain evidence="1 2">HHB10207 ss-3</strain>
    </source>
</reference>